<accession>A0AAV3R5B3</accession>
<feature type="compositionally biased region" description="Basic and acidic residues" evidence="1">
    <location>
        <begin position="66"/>
        <end position="77"/>
    </location>
</feature>
<dbReference type="AlphaFoldDB" id="A0AAV3R5B3"/>
<comment type="caution">
    <text evidence="2">The sequence shown here is derived from an EMBL/GenBank/DDBJ whole genome shotgun (WGS) entry which is preliminary data.</text>
</comment>
<feature type="compositionally biased region" description="Basic and acidic residues" evidence="1">
    <location>
        <begin position="87"/>
        <end position="112"/>
    </location>
</feature>
<reference evidence="2 3" key="1">
    <citation type="submission" date="2024-01" db="EMBL/GenBank/DDBJ databases">
        <title>The complete chloroplast genome sequence of Lithospermum erythrorhizon: insights into the phylogenetic relationship among Boraginaceae species and the maternal lineages of purple gromwells.</title>
        <authorList>
            <person name="Okada T."/>
            <person name="Watanabe K."/>
        </authorList>
    </citation>
    <scope>NUCLEOTIDE SEQUENCE [LARGE SCALE GENOMIC DNA]</scope>
</reference>
<keyword evidence="3" id="KW-1185">Reference proteome</keyword>
<feature type="compositionally biased region" description="Acidic residues" evidence="1">
    <location>
        <begin position="41"/>
        <end position="58"/>
    </location>
</feature>
<name>A0AAV3R5B3_LITER</name>
<evidence type="ECO:0000256" key="1">
    <source>
        <dbReference type="SAM" id="MobiDB-lite"/>
    </source>
</evidence>
<evidence type="ECO:0000313" key="2">
    <source>
        <dbReference type="EMBL" id="GAA0170177.1"/>
    </source>
</evidence>
<organism evidence="2 3">
    <name type="scientific">Lithospermum erythrorhizon</name>
    <name type="common">Purple gromwell</name>
    <name type="synonym">Lithospermum officinale var. erythrorhizon</name>
    <dbReference type="NCBI Taxonomy" id="34254"/>
    <lineage>
        <taxon>Eukaryota</taxon>
        <taxon>Viridiplantae</taxon>
        <taxon>Streptophyta</taxon>
        <taxon>Embryophyta</taxon>
        <taxon>Tracheophyta</taxon>
        <taxon>Spermatophyta</taxon>
        <taxon>Magnoliopsida</taxon>
        <taxon>eudicotyledons</taxon>
        <taxon>Gunneridae</taxon>
        <taxon>Pentapetalae</taxon>
        <taxon>asterids</taxon>
        <taxon>lamiids</taxon>
        <taxon>Boraginales</taxon>
        <taxon>Boraginaceae</taxon>
        <taxon>Boraginoideae</taxon>
        <taxon>Lithospermeae</taxon>
        <taxon>Lithospermum</taxon>
    </lineage>
</organism>
<feature type="region of interest" description="Disordered" evidence="1">
    <location>
        <begin position="35"/>
        <end position="148"/>
    </location>
</feature>
<sequence length="148" mass="16601">MALGVEGLEEQHHFLKKEVFKISKRVTRIGEKLKVDMGLNFDEEDEASEDIEEEDDESIHDILGSDENKDNDSKDGVSLDNDDDNLDIPKFDKEVLKDDAELSEGHSEEPVNKGKGPAATSEDIAEDDSNDVPQCRRSSDEIQQQMLP</sequence>
<protein>
    <submittedName>
        <fullName evidence="2">Uncharacterized protein</fullName>
    </submittedName>
</protein>
<proteinExistence type="predicted"/>
<gene>
    <name evidence="2" type="ORF">LIER_24490</name>
</gene>
<dbReference type="EMBL" id="BAABME010007124">
    <property type="protein sequence ID" value="GAA0170177.1"/>
    <property type="molecule type" value="Genomic_DNA"/>
</dbReference>
<dbReference type="Proteomes" id="UP001454036">
    <property type="component" value="Unassembled WGS sequence"/>
</dbReference>
<evidence type="ECO:0000313" key="3">
    <source>
        <dbReference type="Proteomes" id="UP001454036"/>
    </source>
</evidence>